<dbReference type="NCBIfam" id="NF003559">
    <property type="entry name" value="PRK05234.1"/>
    <property type="match status" value="1"/>
</dbReference>
<organism evidence="1 2">
    <name type="scientific">Luteibacter rhizovicinus</name>
    <dbReference type="NCBI Taxonomy" id="242606"/>
    <lineage>
        <taxon>Bacteria</taxon>
        <taxon>Pseudomonadati</taxon>
        <taxon>Pseudomonadota</taxon>
        <taxon>Gammaproteobacteria</taxon>
        <taxon>Lysobacterales</taxon>
        <taxon>Rhodanobacteraceae</taxon>
        <taxon>Luteibacter</taxon>
    </lineage>
</organism>
<evidence type="ECO:0000313" key="1">
    <source>
        <dbReference type="EMBL" id="TCV94940.1"/>
    </source>
</evidence>
<gene>
    <name evidence="1" type="ORF">EC912_103433</name>
</gene>
<dbReference type="AlphaFoldDB" id="A0A4R3YR73"/>
<dbReference type="InterPro" id="IPR004363">
    <property type="entry name" value="Methylgl_synth"/>
</dbReference>
<dbReference type="PANTHER" id="PTHR30492">
    <property type="entry name" value="METHYLGLYOXAL SYNTHASE"/>
    <property type="match status" value="1"/>
</dbReference>
<keyword evidence="2" id="KW-1185">Reference proteome</keyword>
<reference evidence="1 2" key="1">
    <citation type="submission" date="2019-03" db="EMBL/GenBank/DDBJ databases">
        <title>Above-ground endophytic microbial communities from plants in different locations in the United States.</title>
        <authorList>
            <person name="Frank C."/>
        </authorList>
    </citation>
    <scope>NUCLEOTIDE SEQUENCE [LARGE SCALE GENOMIC DNA]</scope>
    <source>
        <strain evidence="1 2">LP_13_YM</strain>
    </source>
</reference>
<dbReference type="EMBL" id="SMCS01000003">
    <property type="protein sequence ID" value="TCV94940.1"/>
    <property type="molecule type" value="Genomic_DNA"/>
</dbReference>
<protein>
    <submittedName>
        <fullName evidence="1">Methylglyoxal synthase</fullName>
    </submittedName>
</protein>
<dbReference type="PANTHER" id="PTHR30492:SF0">
    <property type="entry name" value="METHYLGLYOXAL SYNTHASE"/>
    <property type="match status" value="1"/>
</dbReference>
<evidence type="ECO:0000313" key="2">
    <source>
        <dbReference type="Proteomes" id="UP000295645"/>
    </source>
</evidence>
<dbReference type="OrthoDB" id="9787147at2"/>
<proteinExistence type="predicted"/>
<comment type="caution">
    <text evidence="1">The sequence shown here is derived from an EMBL/GenBank/DDBJ whole genome shotgun (WGS) entry which is preliminary data.</text>
</comment>
<sequence length="302" mass="33159">MRLGLVANHLHHSHPKAALFRWLHRCETGIRELNLGLHTVGGTHDAIARAGCLTNYPALRRYPSGHEGGLVKLVAGIVGAVASNEVLDGAIYLVNPVDGSSLFPEALALKRQCIVHQKPFLSTVASACDWVEIERIRAGMKPDDGADPLHAMPSQTIAMIAHDAMKAPMMAFADKHFDLLSRFAFRVATGTTGKSLNELARKHGWPEEASWVTCYESGPMGGDAQIANLIFERRCQRLLFFENPHVPHQHEADIQLLERAVAATTDDTVCITCPASAIRWAEAAERRARLRPLRVDYVAGKD</sequence>
<dbReference type="GO" id="GO:0008929">
    <property type="term" value="F:methylglyoxal synthase activity"/>
    <property type="evidence" value="ECO:0007669"/>
    <property type="project" value="InterPro"/>
</dbReference>
<dbReference type="PROSITE" id="PS01335">
    <property type="entry name" value="METHYLGLYOXAL_SYNTH"/>
    <property type="match status" value="1"/>
</dbReference>
<dbReference type="InterPro" id="IPR036914">
    <property type="entry name" value="MGS-like_dom_sf"/>
</dbReference>
<dbReference type="GO" id="GO:0005829">
    <property type="term" value="C:cytosol"/>
    <property type="evidence" value="ECO:0007669"/>
    <property type="project" value="TreeGrafter"/>
</dbReference>
<dbReference type="Gene3D" id="3.40.50.1380">
    <property type="entry name" value="Methylglyoxal synthase-like domain"/>
    <property type="match status" value="2"/>
</dbReference>
<name>A0A4R3YR73_9GAMM</name>
<dbReference type="InterPro" id="IPR018148">
    <property type="entry name" value="Methylglyoxal_synth_AS"/>
</dbReference>
<dbReference type="RefSeq" id="WP_132143684.1">
    <property type="nucleotide sequence ID" value="NZ_SMCS01000003.1"/>
</dbReference>
<dbReference type="SUPFAM" id="SSF52335">
    <property type="entry name" value="Methylglyoxal synthase-like"/>
    <property type="match status" value="2"/>
</dbReference>
<dbReference type="GO" id="GO:0019242">
    <property type="term" value="P:methylglyoxal biosynthetic process"/>
    <property type="evidence" value="ECO:0007669"/>
    <property type="project" value="InterPro"/>
</dbReference>
<accession>A0A4R3YR73</accession>
<dbReference type="Proteomes" id="UP000295645">
    <property type="component" value="Unassembled WGS sequence"/>
</dbReference>